<dbReference type="InterPro" id="IPR006439">
    <property type="entry name" value="HAD-SF_hydro_IA"/>
</dbReference>
<dbReference type="AlphaFoldDB" id="A0AAF3E9G9"/>
<accession>A0AAF3E9G9</accession>
<name>A0AAF3E9G9_9BILA</name>
<dbReference type="InterPro" id="IPR051828">
    <property type="entry name" value="HAD-like_hydrolase_domain"/>
</dbReference>
<proteinExistence type="predicted"/>
<dbReference type="PANTHER" id="PTHR46191">
    <property type="match status" value="1"/>
</dbReference>
<dbReference type="InterPro" id="IPR023214">
    <property type="entry name" value="HAD_sf"/>
</dbReference>
<organism evidence="1 2">
    <name type="scientific">Mesorhabditis belari</name>
    <dbReference type="NCBI Taxonomy" id="2138241"/>
    <lineage>
        <taxon>Eukaryota</taxon>
        <taxon>Metazoa</taxon>
        <taxon>Ecdysozoa</taxon>
        <taxon>Nematoda</taxon>
        <taxon>Chromadorea</taxon>
        <taxon>Rhabditida</taxon>
        <taxon>Rhabditina</taxon>
        <taxon>Rhabditomorpha</taxon>
        <taxon>Rhabditoidea</taxon>
        <taxon>Rhabditidae</taxon>
        <taxon>Mesorhabditinae</taxon>
        <taxon>Mesorhabditis</taxon>
    </lineage>
</organism>
<dbReference type="Proteomes" id="UP000887575">
    <property type="component" value="Unassembled WGS sequence"/>
</dbReference>
<evidence type="ECO:0008006" key="3">
    <source>
        <dbReference type="Google" id="ProtNLM"/>
    </source>
</evidence>
<dbReference type="Pfam" id="PF00702">
    <property type="entry name" value="Hydrolase"/>
    <property type="match status" value="1"/>
</dbReference>
<dbReference type="NCBIfam" id="TIGR01549">
    <property type="entry name" value="HAD-SF-IA-v1"/>
    <property type="match status" value="1"/>
</dbReference>
<dbReference type="InterPro" id="IPR036412">
    <property type="entry name" value="HAD-like_sf"/>
</dbReference>
<sequence length="168" mass="19335">MLRAQEKGFVDIQVISFDVMNTILTLREPPHIVYARFARQYGFSPDESKMKAAFPIAFSSFADEFPAFGHKTIGAMEWWGKTEWKIVDEETIPILERLRLKGIHTAVISNFDFRLKKLLDDFHLSSLLELVVLSGEVGIEKPNSRIFELVTDHFHLKSPKHLLHIGEI</sequence>
<keyword evidence="1" id="KW-1185">Reference proteome</keyword>
<dbReference type="GO" id="GO:0005634">
    <property type="term" value="C:nucleus"/>
    <property type="evidence" value="ECO:0007669"/>
    <property type="project" value="TreeGrafter"/>
</dbReference>
<dbReference type="WBParaSite" id="MBELARI_LOCUS1057">
    <property type="protein sequence ID" value="MBELARI_LOCUS1057"/>
    <property type="gene ID" value="MBELARI_LOCUS1057"/>
</dbReference>
<dbReference type="SUPFAM" id="SSF56784">
    <property type="entry name" value="HAD-like"/>
    <property type="match status" value="1"/>
</dbReference>
<reference evidence="2" key="1">
    <citation type="submission" date="2024-02" db="UniProtKB">
        <authorList>
            <consortium name="WormBaseParasite"/>
        </authorList>
    </citation>
    <scope>IDENTIFICATION</scope>
</reference>
<dbReference type="Gene3D" id="3.40.50.1000">
    <property type="entry name" value="HAD superfamily/HAD-like"/>
    <property type="match status" value="1"/>
</dbReference>
<evidence type="ECO:0000313" key="1">
    <source>
        <dbReference type="Proteomes" id="UP000887575"/>
    </source>
</evidence>
<evidence type="ECO:0000313" key="2">
    <source>
        <dbReference type="WBParaSite" id="MBELARI_LOCUS1057"/>
    </source>
</evidence>
<protein>
    <recommendedName>
        <fullName evidence="3">HAD family hydrolase</fullName>
    </recommendedName>
</protein>
<dbReference type="PANTHER" id="PTHR46191:SF2">
    <property type="entry name" value="HALOACID DEHALOGENASE-LIKE HYDROLASE DOMAIN-CONTAINING PROTEIN 3"/>
    <property type="match status" value="1"/>
</dbReference>